<evidence type="ECO:0000313" key="3">
    <source>
        <dbReference type="Proteomes" id="UP000288859"/>
    </source>
</evidence>
<organism evidence="2 3">
    <name type="scientific">Exophiala mesophila</name>
    <name type="common">Black yeast-like fungus</name>
    <dbReference type="NCBI Taxonomy" id="212818"/>
    <lineage>
        <taxon>Eukaryota</taxon>
        <taxon>Fungi</taxon>
        <taxon>Dikarya</taxon>
        <taxon>Ascomycota</taxon>
        <taxon>Pezizomycotina</taxon>
        <taxon>Eurotiomycetes</taxon>
        <taxon>Chaetothyriomycetidae</taxon>
        <taxon>Chaetothyriales</taxon>
        <taxon>Herpotrichiellaceae</taxon>
        <taxon>Exophiala</taxon>
    </lineage>
</organism>
<accession>A0A438N141</accession>
<feature type="region of interest" description="Disordered" evidence="1">
    <location>
        <begin position="124"/>
        <end position="151"/>
    </location>
</feature>
<dbReference type="OrthoDB" id="2306919at2759"/>
<sequence>MSSYQDIIAKLLPGSSAQDPTSRPLRPLFSLPISPYKPLIPSSHITNLSLHPVLEALLHILNLDLPSAHFLLRHMQADPAWEAMFLHGVLHRIEGDLDNTRAWYKDVGHTEVFEYVWGQDDFPGRNVENDGSGTHGLVSEQSKREDEEESKTSLALKRSSTFLDELDKAKVIVRSGRSPPDHLLEASLTEFGRVLAFCQGKFGTNTLDDASGVWVSMAEKHAETAEKMITGGEGWREF</sequence>
<gene>
    <name evidence="2" type="ORF">B0A52_06511</name>
</gene>
<proteinExistence type="predicted"/>
<dbReference type="Proteomes" id="UP000288859">
    <property type="component" value="Unassembled WGS sequence"/>
</dbReference>
<dbReference type="EMBL" id="NAJM01000029">
    <property type="protein sequence ID" value="RVX69448.1"/>
    <property type="molecule type" value="Genomic_DNA"/>
</dbReference>
<dbReference type="AlphaFoldDB" id="A0A438N141"/>
<comment type="caution">
    <text evidence="2">The sequence shown here is derived from an EMBL/GenBank/DDBJ whole genome shotgun (WGS) entry which is preliminary data.</text>
</comment>
<evidence type="ECO:0000256" key="1">
    <source>
        <dbReference type="SAM" id="MobiDB-lite"/>
    </source>
</evidence>
<evidence type="ECO:0000313" key="2">
    <source>
        <dbReference type="EMBL" id="RVX69448.1"/>
    </source>
</evidence>
<reference evidence="2 3" key="1">
    <citation type="submission" date="2017-03" db="EMBL/GenBank/DDBJ databases">
        <title>Genomes of endolithic fungi from Antarctica.</title>
        <authorList>
            <person name="Coleine C."/>
            <person name="Masonjones S."/>
            <person name="Stajich J.E."/>
        </authorList>
    </citation>
    <scope>NUCLEOTIDE SEQUENCE [LARGE SCALE GENOMIC DNA]</scope>
    <source>
        <strain evidence="2 3">CCFEE 6314</strain>
    </source>
</reference>
<name>A0A438N141_EXOME</name>
<protein>
    <submittedName>
        <fullName evidence="2">Uncharacterized protein</fullName>
    </submittedName>
</protein>